<evidence type="ECO:0000313" key="1">
    <source>
        <dbReference type="EMBL" id="KAJ0103099.1"/>
    </source>
</evidence>
<dbReference type="EMBL" id="CM047899">
    <property type="protein sequence ID" value="KAJ0103099.1"/>
    <property type="molecule type" value="Genomic_DNA"/>
</dbReference>
<proteinExistence type="predicted"/>
<name>A0ACC1BVK2_9ROSI</name>
<evidence type="ECO:0000313" key="2">
    <source>
        <dbReference type="Proteomes" id="UP001164250"/>
    </source>
</evidence>
<organism evidence="1 2">
    <name type="scientific">Pistacia atlantica</name>
    <dbReference type="NCBI Taxonomy" id="434234"/>
    <lineage>
        <taxon>Eukaryota</taxon>
        <taxon>Viridiplantae</taxon>
        <taxon>Streptophyta</taxon>
        <taxon>Embryophyta</taxon>
        <taxon>Tracheophyta</taxon>
        <taxon>Spermatophyta</taxon>
        <taxon>Magnoliopsida</taxon>
        <taxon>eudicotyledons</taxon>
        <taxon>Gunneridae</taxon>
        <taxon>Pentapetalae</taxon>
        <taxon>rosids</taxon>
        <taxon>malvids</taxon>
        <taxon>Sapindales</taxon>
        <taxon>Anacardiaceae</taxon>
        <taxon>Pistacia</taxon>
    </lineage>
</organism>
<reference evidence="2" key="1">
    <citation type="journal article" date="2023" name="G3 (Bethesda)">
        <title>Genome assembly and association tests identify interacting loci associated with vigor, precocity, and sex in interspecific pistachio rootstocks.</title>
        <authorList>
            <person name="Palmer W."/>
            <person name="Jacygrad E."/>
            <person name="Sagayaradj S."/>
            <person name="Cavanaugh K."/>
            <person name="Han R."/>
            <person name="Bertier L."/>
            <person name="Beede B."/>
            <person name="Kafkas S."/>
            <person name="Golino D."/>
            <person name="Preece J."/>
            <person name="Michelmore R."/>
        </authorList>
    </citation>
    <scope>NUCLEOTIDE SEQUENCE [LARGE SCALE GENOMIC DNA]</scope>
</reference>
<comment type="caution">
    <text evidence="1">The sequence shown here is derived from an EMBL/GenBank/DDBJ whole genome shotgun (WGS) entry which is preliminary data.</text>
</comment>
<gene>
    <name evidence="1" type="ORF">Patl1_06421</name>
</gene>
<protein>
    <submittedName>
        <fullName evidence="1">Uncharacterized protein</fullName>
    </submittedName>
</protein>
<dbReference type="Proteomes" id="UP001164250">
    <property type="component" value="Chromosome 3"/>
</dbReference>
<keyword evidence="2" id="KW-1185">Reference proteome</keyword>
<accession>A0ACC1BVK2</accession>
<sequence length="207" mass="22352">MGDNTVNLTADGGVVKQILRRAKADALSPTEDLPLVDGLCNIHIISITLPNHGALFIMKALLPKLVKFLIPHMKDNSVFSFELGKGSVIQAWDIALRTMKVGEVAKITCKPEYAYGSAGSPPDIPPNATLIFEVELLSCRPRKGSSLGSVSEERARLEELKKQREIAAAAKEEEKKKREEAKAAAAARIQAKLEAKKGQGKGKGKAK</sequence>